<dbReference type="PROSITE" id="PS51160">
    <property type="entry name" value="ACYLPHOSPHATASE_3"/>
    <property type="match status" value="1"/>
</dbReference>
<dbReference type="EMBL" id="AUZM01000043">
    <property type="protein sequence ID" value="ERT06077.1"/>
    <property type="molecule type" value="Genomic_DNA"/>
</dbReference>
<sequence length="99" mass="10890">MQNSSPSSTQRVRLLISGRVQGVGFRFSTREAAIQRNVNGWVKNLPDGRVEAVLEGSQPDVESMIEWCHQGPPGAVVQQVSVNQESPEGLQGFEITRNE</sequence>
<keyword evidence="5 6" id="KW-0378">Hydrolase</keyword>
<dbReference type="PROSITE" id="PS00151">
    <property type="entry name" value="ACYLPHOSPHATASE_2"/>
    <property type="match status" value="1"/>
</dbReference>
<accession>U7QFN3</accession>
<dbReference type="PROSITE" id="PS00150">
    <property type="entry name" value="ACYLPHOSPHATASE_1"/>
    <property type="match status" value="1"/>
</dbReference>
<feature type="domain" description="Acylphosphatase-like" evidence="8">
    <location>
        <begin position="11"/>
        <end position="97"/>
    </location>
</feature>
<evidence type="ECO:0000256" key="5">
    <source>
        <dbReference type="PROSITE-ProRule" id="PRU00520"/>
    </source>
</evidence>
<dbReference type="InterPro" id="IPR020456">
    <property type="entry name" value="Acylphosphatase"/>
</dbReference>
<dbReference type="OrthoDB" id="9808093at2"/>
<dbReference type="PATRIC" id="fig|1348334.3.peg.3858"/>
<dbReference type="InterPro" id="IPR001792">
    <property type="entry name" value="Acylphosphatase-like_dom"/>
</dbReference>
<dbReference type="Proteomes" id="UP000017127">
    <property type="component" value="Unassembled WGS sequence"/>
</dbReference>
<name>U7QFN3_9CYAN</name>
<evidence type="ECO:0000313" key="9">
    <source>
        <dbReference type="EMBL" id="ERT06077.1"/>
    </source>
</evidence>
<evidence type="ECO:0000313" key="10">
    <source>
        <dbReference type="Proteomes" id="UP000017127"/>
    </source>
</evidence>
<feature type="active site" evidence="5">
    <location>
        <position position="44"/>
    </location>
</feature>
<feature type="active site" evidence="5">
    <location>
        <position position="26"/>
    </location>
</feature>
<comment type="similarity">
    <text evidence="1 7">Belongs to the acylphosphatase family.</text>
</comment>
<dbReference type="GO" id="GO:0003998">
    <property type="term" value="F:acylphosphatase activity"/>
    <property type="evidence" value="ECO:0007669"/>
    <property type="project" value="UniProtKB-EC"/>
</dbReference>
<organism evidence="9 10">
    <name type="scientific">Lyngbya aestuarii BL J</name>
    <dbReference type="NCBI Taxonomy" id="1348334"/>
    <lineage>
        <taxon>Bacteria</taxon>
        <taxon>Bacillati</taxon>
        <taxon>Cyanobacteriota</taxon>
        <taxon>Cyanophyceae</taxon>
        <taxon>Oscillatoriophycideae</taxon>
        <taxon>Oscillatoriales</taxon>
        <taxon>Microcoleaceae</taxon>
        <taxon>Lyngbya</taxon>
    </lineage>
</organism>
<dbReference type="RefSeq" id="WP_023067714.1">
    <property type="nucleotide sequence ID" value="NZ_AUZM01000043.1"/>
</dbReference>
<dbReference type="Gene3D" id="3.30.70.100">
    <property type="match status" value="1"/>
</dbReference>
<protein>
    <recommendedName>
        <fullName evidence="3 5">Acylphosphatase</fullName>
        <ecNumber evidence="2 5">3.6.1.7</ecNumber>
    </recommendedName>
</protein>
<comment type="caution">
    <text evidence="9">The sequence shown here is derived from an EMBL/GenBank/DDBJ whole genome shotgun (WGS) entry which is preliminary data.</text>
</comment>
<evidence type="ECO:0000256" key="1">
    <source>
        <dbReference type="ARBA" id="ARBA00005614"/>
    </source>
</evidence>
<evidence type="ECO:0000256" key="7">
    <source>
        <dbReference type="RuleBase" id="RU004168"/>
    </source>
</evidence>
<evidence type="ECO:0000256" key="4">
    <source>
        <dbReference type="ARBA" id="ARBA00047645"/>
    </source>
</evidence>
<dbReference type="AlphaFoldDB" id="U7QFN3"/>
<evidence type="ECO:0000256" key="3">
    <source>
        <dbReference type="ARBA" id="ARBA00015991"/>
    </source>
</evidence>
<dbReference type="PANTHER" id="PTHR47268:SF4">
    <property type="entry name" value="ACYLPHOSPHATASE"/>
    <property type="match status" value="1"/>
</dbReference>
<keyword evidence="10" id="KW-1185">Reference proteome</keyword>
<comment type="catalytic activity">
    <reaction evidence="4 5 6">
        <text>an acyl phosphate + H2O = a carboxylate + phosphate + H(+)</text>
        <dbReference type="Rhea" id="RHEA:14965"/>
        <dbReference type="ChEBI" id="CHEBI:15377"/>
        <dbReference type="ChEBI" id="CHEBI:15378"/>
        <dbReference type="ChEBI" id="CHEBI:29067"/>
        <dbReference type="ChEBI" id="CHEBI:43474"/>
        <dbReference type="ChEBI" id="CHEBI:59918"/>
        <dbReference type="EC" id="3.6.1.7"/>
    </reaction>
</comment>
<reference evidence="9 10" key="1">
    <citation type="journal article" date="2013" name="Front. Microbiol.">
        <title>Comparative genomic analyses of the cyanobacterium, Lyngbya aestuarii BL J, a powerful hydrogen producer.</title>
        <authorList>
            <person name="Kothari A."/>
            <person name="Vaughn M."/>
            <person name="Garcia-Pichel F."/>
        </authorList>
    </citation>
    <scope>NUCLEOTIDE SEQUENCE [LARGE SCALE GENOMIC DNA]</scope>
    <source>
        <strain evidence="9 10">BL J</strain>
    </source>
</reference>
<gene>
    <name evidence="9" type="primary">acyP</name>
    <name evidence="9" type="ORF">M595_3989</name>
</gene>
<dbReference type="InterPro" id="IPR036046">
    <property type="entry name" value="Acylphosphatase-like_dom_sf"/>
</dbReference>
<dbReference type="SUPFAM" id="SSF54975">
    <property type="entry name" value="Acylphosphatase/BLUF domain-like"/>
    <property type="match status" value="1"/>
</dbReference>
<proteinExistence type="inferred from homology"/>
<evidence type="ECO:0000256" key="2">
    <source>
        <dbReference type="ARBA" id="ARBA00012150"/>
    </source>
</evidence>
<dbReference type="InterPro" id="IPR017968">
    <property type="entry name" value="Acylphosphatase_CS"/>
</dbReference>
<evidence type="ECO:0000256" key="6">
    <source>
        <dbReference type="RuleBase" id="RU000553"/>
    </source>
</evidence>
<dbReference type="Pfam" id="PF00708">
    <property type="entry name" value="Acylphosphatase"/>
    <property type="match status" value="1"/>
</dbReference>
<evidence type="ECO:0000259" key="8">
    <source>
        <dbReference type="PROSITE" id="PS51160"/>
    </source>
</evidence>
<dbReference type="EC" id="3.6.1.7" evidence="2 5"/>
<dbReference type="PANTHER" id="PTHR47268">
    <property type="entry name" value="ACYLPHOSPHATASE"/>
    <property type="match status" value="1"/>
</dbReference>